<comment type="caution">
    <text evidence="2">The sequence shown here is derived from an EMBL/GenBank/DDBJ whole genome shotgun (WGS) entry which is preliminary data.</text>
</comment>
<dbReference type="Proteomes" id="UP000488295">
    <property type="component" value="Unassembled WGS sequence"/>
</dbReference>
<reference evidence="2 3" key="1">
    <citation type="submission" date="2019-11" db="EMBL/GenBank/DDBJ databases">
        <title>Gastrointestinal microbiota of Peromyscus leucopus.</title>
        <authorList>
            <person name="Milovic A."/>
            <person name="Bassam K."/>
            <person name="Barbour A.G."/>
        </authorList>
    </citation>
    <scope>NUCLEOTIDE SEQUENCE [LARGE SCALE GENOMIC DNA]</scope>
    <source>
        <strain evidence="2 3">LL8</strain>
    </source>
</reference>
<organism evidence="2 3">
    <name type="scientific">Lactobacillus johnsonii</name>
    <dbReference type="NCBI Taxonomy" id="33959"/>
    <lineage>
        <taxon>Bacteria</taxon>
        <taxon>Bacillati</taxon>
        <taxon>Bacillota</taxon>
        <taxon>Bacilli</taxon>
        <taxon>Lactobacillales</taxon>
        <taxon>Lactobacillaceae</taxon>
        <taxon>Lactobacillus</taxon>
    </lineage>
</organism>
<name>A0A9X4XAN1_LACJH</name>
<evidence type="ECO:0000313" key="2">
    <source>
        <dbReference type="EMBL" id="MTE03866.1"/>
    </source>
</evidence>
<evidence type="ECO:0000256" key="1">
    <source>
        <dbReference type="SAM" id="MobiDB-lite"/>
    </source>
</evidence>
<gene>
    <name evidence="2" type="ORF">GJU95_08845</name>
</gene>
<dbReference type="AlphaFoldDB" id="A0A9X4XAN1"/>
<dbReference type="RefSeq" id="WP_155692912.1">
    <property type="nucleotide sequence ID" value="NZ_JAAOLI010000002.1"/>
</dbReference>
<feature type="region of interest" description="Disordered" evidence="1">
    <location>
        <begin position="1"/>
        <end position="21"/>
    </location>
</feature>
<proteinExistence type="predicted"/>
<evidence type="ECO:0000313" key="3">
    <source>
        <dbReference type="Proteomes" id="UP000488295"/>
    </source>
</evidence>
<sequence length="64" mass="6895">MSSLATQAKQKQSIQTALKTTTPNDLNCMTGTIKIGDVAGKYMRKFEVTGLNKFAKVNSGNSKV</sequence>
<dbReference type="EMBL" id="WKKC01000030">
    <property type="protein sequence ID" value="MTE03866.1"/>
    <property type="molecule type" value="Genomic_DNA"/>
</dbReference>
<protein>
    <submittedName>
        <fullName evidence="2">Uncharacterized protein</fullName>
    </submittedName>
</protein>
<accession>A0A9X4XAN1</accession>